<dbReference type="PROSITE" id="PS00107">
    <property type="entry name" value="PROTEIN_KINASE_ATP"/>
    <property type="match status" value="1"/>
</dbReference>
<comment type="similarity">
    <text evidence="16">Belongs to the protein kinase superfamily.</text>
</comment>
<keyword evidence="4" id="KW-0808">Transferase</keyword>
<keyword evidence="10 15" id="KW-0067">ATP-binding</keyword>
<evidence type="ECO:0000256" key="2">
    <source>
        <dbReference type="ARBA" id="ARBA00022527"/>
    </source>
</evidence>
<evidence type="ECO:0000256" key="4">
    <source>
        <dbReference type="ARBA" id="ARBA00022679"/>
    </source>
</evidence>
<dbReference type="InterPro" id="IPR000719">
    <property type="entry name" value="Prot_kinase_dom"/>
</dbReference>
<sequence length="370" mass="41118">MSCSCFRSSILERRRGPANDLGDLTGPLPGNIKVFTYRELRSATNNFHISNKIGKGGFGTVYKGVLRNGSQVAAKALSAESRQGVHEFLTEIDVIANVRHPNLVELIGCCVEGAHRILVYEFVENNSLDRALLGPRNKTIKLDWANRSEICLGTARGLSYLHEELEPYIVHRDIKASNILLDKDFVPKIGDFGLAKLFPENITHISTRVAGTTGYLAPEYAMGGQLTKMADIYSYGVLVIEIVSGRSSSKQNWGEMQKFLLEWTWQLYEVGKLVELVDPELNEYPEDEVVRYIKVALFCTQAAATRRPTMTQVITMLTKNKRLNEKELTAPGFFSEGSGYSGSLNKKSTSNSISQTISSFPPSITQVTPR</sequence>
<keyword evidence="3" id="KW-0597">Phosphoprotein</keyword>
<dbReference type="InterPro" id="IPR017441">
    <property type="entry name" value="Protein_kinase_ATP_BS"/>
</dbReference>
<protein>
    <recommendedName>
        <fullName evidence="18">Protein kinase domain-containing protein</fullName>
    </recommendedName>
</protein>
<evidence type="ECO:0000256" key="5">
    <source>
        <dbReference type="ARBA" id="ARBA00022692"/>
    </source>
</evidence>
<keyword evidence="11" id="KW-1133">Transmembrane helix</keyword>
<dbReference type="EMBL" id="CM010715">
    <property type="protein sequence ID" value="RZC46480.1"/>
    <property type="molecule type" value="Genomic_DNA"/>
</dbReference>
<keyword evidence="14" id="KW-0325">Glycoprotein</keyword>
<dbReference type="PROSITE" id="PS50011">
    <property type="entry name" value="PROTEIN_KINASE_DOM"/>
    <property type="match status" value="1"/>
</dbReference>
<dbReference type="SUPFAM" id="SSF56112">
    <property type="entry name" value="Protein kinase-like (PK-like)"/>
    <property type="match status" value="1"/>
</dbReference>
<dbReference type="FunFam" id="1.10.510.10:FF:000044">
    <property type="entry name" value="Putative LRR receptor-like serine/threonine-protein kinase"/>
    <property type="match status" value="1"/>
</dbReference>
<dbReference type="Gene3D" id="3.30.200.20">
    <property type="entry name" value="Phosphorylase Kinase, domain 1"/>
    <property type="match status" value="1"/>
</dbReference>
<evidence type="ECO:0000256" key="10">
    <source>
        <dbReference type="ARBA" id="ARBA00022840"/>
    </source>
</evidence>
<organism evidence="19 20">
    <name type="scientific">Papaver somniferum</name>
    <name type="common">Opium poppy</name>
    <dbReference type="NCBI Taxonomy" id="3469"/>
    <lineage>
        <taxon>Eukaryota</taxon>
        <taxon>Viridiplantae</taxon>
        <taxon>Streptophyta</taxon>
        <taxon>Embryophyta</taxon>
        <taxon>Tracheophyta</taxon>
        <taxon>Spermatophyta</taxon>
        <taxon>Magnoliopsida</taxon>
        <taxon>Ranunculales</taxon>
        <taxon>Papaveraceae</taxon>
        <taxon>Papaveroideae</taxon>
        <taxon>Papaver</taxon>
    </lineage>
</organism>
<feature type="compositionally biased region" description="Polar residues" evidence="17">
    <location>
        <begin position="360"/>
        <end position="370"/>
    </location>
</feature>
<proteinExistence type="inferred from homology"/>
<name>A0A4Y7IFE8_PAPSO</name>
<dbReference type="GO" id="GO:0005524">
    <property type="term" value="F:ATP binding"/>
    <property type="evidence" value="ECO:0007669"/>
    <property type="project" value="UniProtKB-UniRule"/>
</dbReference>
<feature type="region of interest" description="Disordered" evidence="17">
    <location>
        <begin position="344"/>
        <end position="370"/>
    </location>
</feature>
<evidence type="ECO:0000256" key="11">
    <source>
        <dbReference type="ARBA" id="ARBA00022989"/>
    </source>
</evidence>
<evidence type="ECO:0000313" key="19">
    <source>
        <dbReference type="EMBL" id="RZC46480.1"/>
    </source>
</evidence>
<feature type="compositionally biased region" description="Low complexity" evidence="17">
    <location>
        <begin position="344"/>
        <end position="359"/>
    </location>
</feature>
<dbReference type="GO" id="GO:0016020">
    <property type="term" value="C:membrane"/>
    <property type="evidence" value="ECO:0007669"/>
    <property type="project" value="UniProtKB-SubCell"/>
</dbReference>
<evidence type="ECO:0000256" key="12">
    <source>
        <dbReference type="ARBA" id="ARBA00023136"/>
    </source>
</evidence>
<dbReference type="InterPro" id="IPR008271">
    <property type="entry name" value="Ser/Thr_kinase_AS"/>
</dbReference>
<dbReference type="SMART" id="SM00220">
    <property type="entry name" value="S_TKc"/>
    <property type="match status" value="1"/>
</dbReference>
<evidence type="ECO:0000256" key="8">
    <source>
        <dbReference type="ARBA" id="ARBA00022741"/>
    </source>
</evidence>
<keyword evidence="9" id="KW-0418">Kinase</keyword>
<evidence type="ECO:0000256" key="13">
    <source>
        <dbReference type="ARBA" id="ARBA00023170"/>
    </source>
</evidence>
<dbReference type="Proteomes" id="UP000316621">
    <property type="component" value="Chromosome 1"/>
</dbReference>
<keyword evidence="12" id="KW-0472">Membrane</keyword>
<dbReference type="Gene3D" id="1.10.510.10">
    <property type="entry name" value="Transferase(Phosphotransferase) domain 1"/>
    <property type="match status" value="1"/>
</dbReference>
<evidence type="ECO:0000256" key="14">
    <source>
        <dbReference type="ARBA" id="ARBA00023180"/>
    </source>
</evidence>
<evidence type="ECO:0000256" key="3">
    <source>
        <dbReference type="ARBA" id="ARBA00022553"/>
    </source>
</evidence>
<dbReference type="CDD" id="cd14066">
    <property type="entry name" value="STKc_IRAK"/>
    <property type="match status" value="1"/>
</dbReference>
<dbReference type="OrthoDB" id="4062651at2759"/>
<dbReference type="Gramene" id="RZC46480">
    <property type="protein sequence ID" value="RZC46480"/>
    <property type="gene ID" value="C5167_039427"/>
</dbReference>
<dbReference type="STRING" id="3469.A0A4Y7IFE8"/>
<feature type="domain" description="Protein kinase" evidence="18">
    <location>
        <begin position="47"/>
        <end position="334"/>
    </location>
</feature>
<evidence type="ECO:0000256" key="1">
    <source>
        <dbReference type="ARBA" id="ARBA00004167"/>
    </source>
</evidence>
<keyword evidence="13" id="KW-0675">Receptor</keyword>
<comment type="subcellular location">
    <subcellularLocation>
        <location evidence="1">Membrane</location>
        <topology evidence="1">Single-pass membrane protein</topology>
    </subcellularLocation>
</comment>
<reference evidence="19 20" key="1">
    <citation type="journal article" date="2018" name="Science">
        <title>The opium poppy genome and morphinan production.</title>
        <authorList>
            <person name="Guo L."/>
            <person name="Winzer T."/>
            <person name="Yang X."/>
            <person name="Li Y."/>
            <person name="Ning Z."/>
            <person name="He Z."/>
            <person name="Teodor R."/>
            <person name="Lu Y."/>
            <person name="Bowser T.A."/>
            <person name="Graham I.A."/>
            <person name="Ye K."/>
        </authorList>
    </citation>
    <scope>NUCLEOTIDE SEQUENCE [LARGE SCALE GENOMIC DNA]</scope>
    <source>
        <strain evidence="20">cv. HN1</strain>
        <tissue evidence="19">Leaves</tissue>
    </source>
</reference>
<dbReference type="FunFam" id="3.30.200.20:FF:000225">
    <property type="entry name" value="cold-responsive protein kinase 1"/>
    <property type="match status" value="1"/>
</dbReference>
<feature type="binding site" evidence="15">
    <location>
        <position position="75"/>
    </location>
    <ligand>
        <name>ATP</name>
        <dbReference type="ChEBI" id="CHEBI:30616"/>
    </ligand>
</feature>
<keyword evidence="7" id="KW-0677">Repeat</keyword>
<dbReference type="OMA" id="YIHDYNG"/>
<dbReference type="GO" id="GO:0004674">
    <property type="term" value="F:protein serine/threonine kinase activity"/>
    <property type="evidence" value="ECO:0007669"/>
    <property type="project" value="UniProtKB-KW"/>
</dbReference>
<keyword evidence="20" id="KW-1185">Reference proteome</keyword>
<gene>
    <name evidence="19" type="ORF">C5167_039427</name>
</gene>
<dbReference type="AlphaFoldDB" id="A0A4Y7IFE8"/>
<keyword evidence="2 16" id="KW-0723">Serine/threonine-protein kinase</keyword>
<evidence type="ECO:0000256" key="15">
    <source>
        <dbReference type="PROSITE-ProRule" id="PRU10141"/>
    </source>
</evidence>
<evidence type="ECO:0000256" key="6">
    <source>
        <dbReference type="ARBA" id="ARBA00022729"/>
    </source>
</evidence>
<keyword evidence="8 15" id="KW-0547">Nucleotide-binding</keyword>
<evidence type="ECO:0000256" key="9">
    <source>
        <dbReference type="ARBA" id="ARBA00022777"/>
    </source>
</evidence>
<dbReference type="InterPro" id="IPR011009">
    <property type="entry name" value="Kinase-like_dom_sf"/>
</dbReference>
<evidence type="ECO:0000256" key="17">
    <source>
        <dbReference type="SAM" id="MobiDB-lite"/>
    </source>
</evidence>
<dbReference type="PROSITE" id="PS00108">
    <property type="entry name" value="PROTEIN_KINASE_ST"/>
    <property type="match status" value="1"/>
</dbReference>
<dbReference type="Pfam" id="PF00069">
    <property type="entry name" value="Pkinase"/>
    <property type="match status" value="1"/>
</dbReference>
<keyword evidence="5" id="KW-0812">Transmembrane</keyword>
<accession>A0A4Y7IFE8</accession>
<keyword evidence="6" id="KW-0732">Signal</keyword>
<evidence type="ECO:0000313" key="20">
    <source>
        <dbReference type="Proteomes" id="UP000316621"/>
    </source>
</evidence>
<evidence type="ECO:0000256" key="16">
    <source>
        <dbReference type="RuleBase" id="RU000304"/>
    </source>
</evidence>
<dbReference type="InterPro" id="IPR052059">
    <property type="entry name" value="CR_Ser/Thr_kinase"/>
</dbReference>
<dbReference type="PANTHER" id="PTHR47973">
    <property type="entry name" value="CYSTEINE-RICH RECEPTOR-LIKE PROTEIN KINASE 3"/>
    <property type="match status" value="1"/>
</dbReference>
<evidence type="ECO:0000256" key="7">
    <source>
        <dbReference type="ARBA" id="ARBA00022737"/>
    </source>
</evidence>
<evidence type="ECO:0000259" key="18">
    <source>
        <dbReference type="PROSITE" id="PS50011"/>
    </source>
</evidence>